<evidence type="ECO:0000313" key="9">
    <source>
        <dbReference type="Proteomes" id="UP000253570"/>
    </source>
</evidence>
<proteinExistence type="inferred from homology"/>
<dbReference type="GO" id="GO:0005737">
    <property type="term" value="C:cytoplasm"/>
    <property type="evidence" value="ECO:0007669"/>
    <property type="project" value="UniProtKB-ARBA"/>
</dbReference>
<dbReference type="GO" id="GO:0015935">
    <property type="term" value="C:small ribosomal subunit"/>
    <property type="evidence" value="ECO:0007669"/>
    <property type="project" value="TreeGrafter"/>
</dbReference>
<dbReference type="NCBIfam" id="NF006477">
    <property type="entry name" value="PRK08881.1"/>
    <property type="match status" value="1"/>
</dbReference>
<dbReference type="InterPro" id="IPR001209">
    <property type="entry name" value="Ribosomal_uS14"/>
</dbReference>
<evidence type="ECO:0000256" key="2">
    <source>
        <dbReference type="ARBA" id="ARBA00009083"/>
    </source>
</evidence>
<sequence>MSKVSIIERNEKRLKLSRKHAEKRSKLKEISKNKSLSLEERFQATVKLAKLPRNSAPIRHRNRCAITGRPRGYYRKLGVSRIAVRDLTAEGQIPGMIKSSW</sequence>
<keyword evidence="3 7" id="KW-0689">Ribosomal protein</keyword>
<accession>A0A368DNV0</accession>
<dbReference type="Proteomes" id="UP000253570">
    <property type="component" value="Unassembled WGS sequence"/>
</dbReference>
<dbReference type="EMBL" id="QOQD01000006">
    <property type="protein sequence ID" value="RCL73507.1"/>
    <property type="molecule type" value="Genomic_DNA"/>
</dbReference>
<keyword evidence="7" id="KW-0699">rRNA-binding</keyword>
<evidence type="ECO:0000256" key="6">
    <source>
        <dbReference type="ARBA" id="ARBA00047110"/>
    </source>
</evidence>
<keyword evidence="7" id="KW-0694">RNA-binding</keyword>
<organism evidence="8 9">
    <name type="scientific">PS1 clade bacterium</name>
    <dbReference type="NCBI Taxonomy" id="2175152"/>
    <lineage>
        <taxon>Bacteria</taxon>
        <taxon>Pseudomonadati</taxon>
        <taxon>Pseudomonadota</taxon>
        <taxon>Alphaproteobacteria</taxon>
        <taxon>PS1 clade</taxon>
    </lineage>
</organism>
<evidence type="ECO:0000313" key="8">
    <source>
        <dbReference type="EMBL" id="RCL73507.1"/>
    </source>
</evidence>
<dbReference type="AlphaFoldDB" id="A0A368DNV0"/>
<dbReference type="GO" id="GO:0003735">
    <property type="term" value="F:structural constituent of ribosome"/>
    <property type="evidence" value="ECO:0007669"/>
    <property type="project" value="InterPro"/>
</dbReference>
<dbReference type="PANTHER" id="PTHR19836">
    <property type="entry name" value="30S RIBOSOMAL PROTEIN S14"/>
    <property type="match status" value="1"/>
</dbReference>
<dbReference type="SUPFAM" id="SSF57716">
    <property type="entry name" value="Glucocorticoid receptor-like (DNA-binding domain)"/>
    <property type="match status" value="1"/>
</dbReference>
<dbReference type="PROSITE" id="PS00527">
    <property type="entry name" value="RIBOSOMAL_S14"/>
    <property type="match status" value="1"/>
</dbReference>
<evidence type="ECO:0000256" key="7">
    <source>
        <dbReference type="HAMAP-Rule" id="MF_00537"/>
    </source>
</evidence>
<evidence type="ECO:0000256" key="1">
    <source>
        <dbReference type="ARBA" id="ARBA00003686"/>
    </source>
</evidence>
<dbReference type="InterPro" id="IPR018271">
    <property type="entry name" value="Ribosomal_uS14_CS"/>
</dbReference>
<dbReference type="InterPro" id="IPR023036">
    <property type="entry name" value="Ribosomal_uS14_bac/plastid"/>
</dbReference>
<comment type="caution">
    <text evidence="8">The sequence shown here is derived from an EMBL/GenBank/DDBJ whole genome shotgun (WGS) entry which is preliminary data.</text>
</comment>
<comment type="similarity">
    <text evidence="2 7">Belongs to the universal ribosomal protein uS14 family.</text>
</comment>
<evidence type="ECO:0000256" key="3">
    <source>
        <dbReference type="ARBA" id="ARBA00022980"/>
    </source>
</evidence>
<keyword evidence="4 7" id="KW-0687">Ribonucleoprotein</keyword>
<dbReference type="FunFam" id="1.10.287.1480:FF:000001">
    <property type="entry name" value="30S ribosomal protein S14"/>
    <property type="match status" value="1"/>
</dbReference>
<reference evidence="8 9" key="1">
    <citation type="journal article" date="2018" name="Microbiome">
        <title>Fine metagenomic profile of the Mediterranean stratified and mixed water columns revealed by assembly and recruitment.</title>
        <authorList>
            <person name="Haro-Moreno J.M."/>
            <person name="Lopez-Perez M."/>
            <person name="De La Torre J.R."/>
            <person name="Picazo A."/>
            <person name="Camacho A."/>
            <person name="Rodriguez-Valera F."/>
        </authorList>
    </citation>
    <scope>NUCLEOTIDE SEQUENCE [LARGE SCALE GENOMIC DNA]</scope>
    <source>
        <strain evidence="8">MED-G57</strain>
    </source>
</reference>
<evidence type="ECO:0000256" key="4">
    <source>
        <dbReference type="ARBA" id="ARBA00023274"/>
    </source>
</evidence>
<dbReference type="HAMAP" id="MF_00537">
    <property type="entry name" value="Ribosomal_uS14_1"/>
    <property type="match status" value="1"/>
</dbReference>
<dbReference type="GO" id="GO:0006412">
    <property type="term" value="P:translation"/>
    <property type="evidence" value="ECO:0007669"/>
    <property type="project" value="UniProtKB-UniRule"/>
</dbReference>
<protein>
    <recommendedName>
        <fullName evidence="5 7">Small ribosomal subunit protein uS14</fullName>
    </recommendedName>
</protein>
<dbReference type="Pfam" id="PF00253">
    <property type="entry name" value="Ribosomal_S14"/>
    <property type="match status" value="1"/>
</dbReference>
<dbReference type="PANTHER" id="PTHR19836:SF19">
    <property type="entry name" value="SMALL RIBOSOMAL SUBUNIT PROTEIN US14M"/>
    <property type="match status" value="1"/>
</dbReference>
<comment type="function">
    <text evidence="1 7">Binds 16S rRNA, required for the assembly of 30S particles and may also be responsible for determining the conformation of the 16S rRNA at the A site.</text>
</comment>
<comment type="subunit">
    <text evidence="6 7">Part of the 30S ribosomal subunit. Contacts proteins S3 and S10.</text>
</comment>
<evidence type="ECO:0000256" key="5">
    <source>
        <dbReference type="ARBA" id="ARBA00035167"/>
    </source>
</evidence>
<dbReference type="Gene3D" id="1.10.287.1480">
    <property type="match status" value="1"/>
</dbReference>
<dbReference type="GO" id="GO:0019843">
    <property type="term" value="F:rRNA binding"/>
    <property type="evidence" value="ECO:0007669"/>
    <property type="project" value="UniProtKB-UniRule"/>
</dbReference>
<name>A0A368DNV0_9PROT</name>
<gene>
    <name evidence="7" type="primary">rpsN</name>
    <name evidence="8" type="ORF">DBW71_03240</name>
</gene>